<reference evidence="2" key="1">
    <citation type="submission" date="2024-08" db="EMBL/GenBank/DDBJ databases">
        <authorList>
            <person name="Yu S.T."/>
        </authorList>
    </citation>
    <scope>NUCLEOTIDE SEQUENCE</scope>
    <source>
        <strain evidence="2">R33</strain>
    </source>
</reference>
<organism evidence="2">
    <name type="scientific">Streptomyces sp. R33</name>
    <dbReference type="NCBI Taxonomy" id="3238629"/>
    <lineage>
        <taxon>Bacteria</taxon>
        <taxon>Bacillati</taxon>
        <taxon>Actinomycetota</taxon>
        <taxon>Actinomycetes</taxon>
        <taxon>Kitasatosporales</taxon>
        <taxon>Streptomycetaceae</taxon>
        <taxon>Streptomyces</taxon>
    </lineage>
</organism>
<dbReference type="RefSeq" id="WP_206310768.1">
    <property type="nucleotide sequence ID" value="NZ_CP165727.1"/>
</dbReference>
<evidence type="ECO:0000259" key="1">
    <source>
        <dbReference type="Pfam" id="PF18631"/>
    </source>
</evidence>
<dbReference type="InterPro" id="IPR040602">
    <property type="entry name" value="Cucumopine_C"/>
</dbReference>
<feature type="domain" description="Cucumopine synthase C-terminal helical bundle" evidence="1">
    <location>
        <begin position="195"/>
        <end position="337"/>
    </location>
</feature>
<proteinExistence type="predicted"/>
<evidence type="ECO:0000313" key="2">
    <source>
        <dbReference type="EMBL" id="XDV62728.1"/>
    </source>
</evidence>
<accession>A0AB39XXY1</accession>
<name>A0AB39XXY1_9ACTN</name>
<sequence length="359" mass="39487">MTEKRPLSADRMSPFVYSICDGSVAVARIPTAIRGRSTMRQIEISWEPIGAKVRVTLLEGRNAELVEPLWAALPYTTLQGHALVAGDCMYHVPPAHDLLHAVPDYKVNRKIQPNGTVFLSPVQHLTIKYGELTEPMPTSPIGHVVPEDVDMLPKIGQLVWESVHGNGVPVIAHVRRVDGPAGQGVQRLAAESELVRELIEKIAAETERVLVDPTDELVDIHEGKSRGTSGAGTKNSVLTTLVAVNGETRPLGYVNYTTLVRAGRKIDMPFPSLVELAKILLVKPTEFLGYCGMNTLWDITKEVVAALDVITTREEFVALMAQMATYVNALGAWNLQLFPWDLTGDEWTYRPNVARSTNV</sequence>
<dbReference type="Gene3D" id="2.40.100.20">
    <property type="match status" value="1"/>
</dbReference>
<dbReference type="EMBL" id="CP165727">
    <property type="protein sequence ID" value="XDV62728.1"/>
    <property type="molecule type" value="Genomic_DNA"/>
</dbReference>
<dbReference type="AlphaFoldDB" id="A0AB39XXY1"/>
<gene>
    <name evidence="2" type="ORF">AB5J51_07130</name>
</gene>
<dbReference type="Pfam" id="PF18631">
    <property type="entry name" value="Cucumopine_C"/>
    <property type="match status" value="1"/>
</dbReference>
<protein>
    <recommendedName>
        <fullName evidence="1">Cucumopine synthase C-terminal helical bundle domain-containing protein</fullName>
    </recommendedName>
</protein>